<dbReference type="AlphaFoldDB" id="A0AAN7AWM5"/>
<keyword evidence="1" id="KW-0732">Signal</keyword>
<gene>
    <name evidence="2" type="ORF">QBC40DRAFT_280565</name>
</gene>
<evidence type="ECO:0008006" key="4">
    <source>
        <dbReference type="Google" id="ProtNLM"/>
    </source>
</evidence>
<comment type="caution">
    <text evidence="2">The sequence shown here is derived from an EMBL/GenBank/DDBJ whole genome shotgun (WGS) entry which is preliminary data.</text>
</comment>
<organism evidence="2 3">
    <name type="scientific">Triangularia verruculosa</name>
    <dbReference type="NCBI Taxonomy" id="2587418"/>
    <lineage>
        <taxon>Eukaryota</taxon>
        <taxon>Fungi</taxon>
        <taxon>Dikarya</taxon>
        <taxon>Ascomycota</taxon>
        <taxon>Pezizomycotina</taxon>
        <taxon>Sordariomycetes</taxon>
        <taxon>Sordariomycetidae</taxon>
        <taxon>Sordariales</taxon>
        <taxon>Podosporaceae</taxon>
        <taxon>Triangularia</taxon>
    </lineage>
</organism>
<proteinExistence type="predicted"/>
<feature type="signal peptide" evidence="1">
    <location>
        <begin position="1"/>
        <end position="19"/>
    </location>
</feature>
<dbReference type="Proteomes" id="UP001303160">
    <property type="component" value="Unassembled WGS sequence"/>
</dbReference>
<feature type="non-terminal residue" evidence="2">
    <location>
        <position position="198"/>
    </location>
</feature>
<name>A0AAN7AWM5_9PEZI</name>
<evidence type="ECO:0000313" key="2">
    <source>
        <dbReference type="EMBL" id="KAK4200125.1"/>
    </source>
</evidence>
<keyword evidence="3" id="KW-1185">Reference proteome</keyword>
<protein>
    <recommendedName>
        <fullName evidence="4">Secreted protein</fullName>
    </recommendedName>
</protein>
<accession>A0AAN7AWM5</accession>
<dbReference type="EMBL" id="MU863923">
    <property type="protein sequence ID" value="KAK4200125.1"/>
    <property type="molecule type" value="Genomic_DNA"/>
</dbReference>
<reference evidence="2" key="1">
    <citation type="journal article" date="2023" name="Mol. Phylogenet. Evol.">
        <title>Genome-scale phylogeny and comparative genomics of the fungal order Sordariales.</title>
        <authorList>
            <person name="Hensen N."/>
            <person name="Bonometti L."/>
            <person name="Westerberg I."/>
            <person name="Brannstrom I.O."/>
            <person name="Guillou S."/>
            <person name="Cros-Aarteil S."/>
            <person name="Calhoun S."/>
            <person name="Haridas S."/>
            <person name="Kuo A."/>
            <person name="Mondo S."/>
            <person name="Pangilinan J."/>
            <person name="Riley R."/>
            <person name="LaButti K."/>
            <person name="Andreopoulos B."/>
            <person name="Lipzen A."/>
            <person name="Chen C."/>
            <person name="Yan M."/>
            <person name="Daum C."/>
            <person name="Ng V."/>
            <person name="Clum A."/>
            <person name="Steindorff A."/>
            <person name="Ohm R.A."/>
            <person name="Martin F."/>
            <person name="Silar P."/>
            <person name="Natvig D.O."/>
            <person name="Lalanne C."/>
            <person name="Gautier V."/>
            <person name="Ament-Velasquez S.L."/>
            <person name="Kruys A."/>
            <person name="Hutchinson M.I."/>
            <person name="Powell A.J."/>
            <person name="Barry K."/>
            <person name="Miller A.N."/>
            <person name="Grigoriev I.V."/>
            <person name="Debuchy R."/>
            <person name="Gladieux P."/>
            <person name="Hiltunen Thoren M."/>
            <person name="Johannesson H."/>
        </authorList>
    </citation>
    <scope>NUCLEOTIDE SEQUENCE</scope>
    <source>
        <strain evidence="2">CBS 315.58</strain>
    </source>
</reference>
<sequence length="198" mass="22475">MLPSAVFLFFFFCVEVGMTGDHPESGCGASSWKCYQSINHSMRVYQRPSNPFSLDFACTTDAFRPYHLHRITDSRRRGHPVGPSLPLKGKGLRRLHHCDMPKEEWGTQLLQDVLHAATQDKCWERMLFHSLSWMAASVCRLISLIRSHEKGAMSSKILRWAGGGFRREGSKWNSVHVWTAASPSGRGSSLLCKAYRFD</sequence>
<evidence type="ECO:0000313" key="3">
    <source>
        <dbReference type="Proteomes" id="UP001303160"/>
    </source>
</evidence>
<evidence type="ECO:0000256" key="1">
    <source>
        <dbReference type="SAM" id="SignalP"/>
    </source>
</evidence>
<feature type="chain" id="PRO_5042955170" description="Secreted protein" evidence="1">
    <location>
        <begin position="20"/>
        <end position="198"/>
    </location>
</feature>
<reference evidence="2" key="2">
    <citation type="submission" date="2023-05" db="EMBL/GenBank/DDBJ databases">
        <authorList>
            <consortium name="Lawrence Berkeley National Laboratory"/>
            <person name="Steindorff A."/>
            <person name="Hensen N."/>
            <person name="Bonometti L."/>
            <person name="Westerberg I."/>
            <person name="Brannstrom I.O."/>
            <person name="Guillou S."/>
            <person name="Cros-Aarteil S."/>
            <person name="Calhoun S."/>
            <person name="Haridas S."/>
            <person name="Kuo A."/>
            <person name="Mondo S."/>
            <person name="Pangilinan J."/>
            <person name="Riley R."/>
            <person name="Labutti K."/>
            <person name="Andreopoulos B."/>
            <person name="Lipzen A."/>
            <person name="Chen C."/>
            <person name="Yanf M."/>
            <person name="Daum C."/>
            <person name="Ng V."/>
            <person name="Clum A."/>
            <person name="Ohm R."/>
            <person name="Martin F."/>
            <person name="Silar P."/>
            <person name="Natvig D."/>
            <person name="Lalanne C."/>
            <person name="Gautier V."/>
            <person name="Ament-Velasquez S.L."/>
            <person name="Kruys A."/>
            <person name="Hutchinson M.I."/>
            <person name="Powell A.J."/>
            <person name="Barry K."/>
            <person name="Miller A.N."/>
            <person name="Grigoriev I.V."/>
            <person name="Debuchy R."/>
            <person name="Gladieux P."/>
            <person name="Thoren M.H."/>
            <person name="Johannesson H."/>
        </authorList>
    </citation>
    <scope>NUCLEOTIDE SEQUENCE</scope>
    <source>
        <strain evidence="2">CBS 315.58</strain>
    </source>
</reference>